<dbReference type="Proteomes" id="UP000192472">
    <property type="component" value="Unassembled WGS sequence"/>
</dbReference>
<dbReference type="Gene3D" id="1.25.40.390">
    <property type="match status" value="1"/>
</dbReference>
<dbReference type="STRING" id="692418.SAMN04488029_2005"/>
<gene>
    <name evidence="1" type="ORF">SAMN04488029_2005</name>
</gene>
<proteinExistence type="predicted"/>
<name>A0A1W2GDN5_REIFA</name>
<protein>
    <submittedName>
        <fullName evidence="1">Starch-binding associating with outer membrane</fullName>
    </submittedName>
</protein>
<dbReference type="Pfam" id="PF12771">
    <property type="entry name" value="SusD-like_2"/>
    <property type="match status" value="1"/>
</dbReference>
<keyword evidence="2" id="KW-1185">Reference proteome</keyword>
<accession>A0A1W2GDN5</accession>
<dbReference type="SUPFAM" id="SSF48452">
    <property type="entry name" value="TPR-like"/>
    <property type="match status" value="1"/>
</dbReference>
<sequence>MSLMLALASCTGDFEEINIDSRRPTEVDPAFVLTGIQGDLMNNYVYTSSLNENETGTMAQYFAKHLYTDENVYDFRGGMFNTYWNRRYHNMYRMREGLKMIDTPPYSLKADEVKANQRAIFEILEIWTWTQLTDQFGDIPYSDALATLENLQPSYDKQSDIYPDLIDRIDAAVASIVPSATSFGSADIILNGDMNRWITFANSLKLRMGMRIIDANAAVGETAVAEAIAAGVISSNADNISFKFADETFRSPLRRNNGEAAWNDIVICKSFTDVVNERNDPRRGYQMYGWGSDYSAYFGDSFATGGFDGYPLTDDSYIELGAKINPVLGWDWSPGQYDWAFLGWNFRYADELADENWDYLIIDFAEVSFLRAEAIERGIVSGSSEAFYNQGIMASMEYWSVDAADIATYLAQPNVAYATAGATWQEKIGTQKYIAFFPYSSEAFSELRRLDYPVLNRPSKNDVLLPEVASKMLYPQDEVLLNSANTASAISDLGGENSLTAKVWWDVN</sequence>
<dbReference type="InterPro" id="IPR011990">
    <property type="entry name" value="TPR-like_helical_dom_sf"/>
</dbReference>
<evidence type="ECO:0000313" key="2">
    <source>
        <dbReference type="Proteomes" id="UP000192472"/>
    </source>
</evidence>
<dbReference type="EMBL" id="FWYF01000002">
    <property type="protein sequence ID" value="SMD34438.1"/>
    <property type="molecule type" value="Genomic_DNA"/>
</dbReference>
<organism evidence="1 2">
    <name type="scientific">Reichenbachiella faecimaris</name>
    <dbReference type="NCBI Taxonomy" id="692418"/>
    <lineage>
        <taxon>Bacteria</taxon>
        <taxon>Pseudomonadati</taxon>
        <taxon>Bacteroidota</taxon>
        <taxon>Cytophagia</taxon>
        <taxon>Cytophagales</taxon>
        <taxon>Reichenbachiellaceae</taxon>
        <taxon>Reichenbachiella</taxon>
    </lineage>
</organism>
<evidence type="ECO:0000313" key="1">
    <source>
        <dbReference type="EMBL" id="SMD34438.1"/>
    </source>
</evidence>
<reference evidence="1 2" key="1">
    <citation type="submission" date="2017-04" db="EMBL/GenBank/DDBJ databases">
        <authorList>
            <person name="Afonso C.L."/>
            <person name="Miller P.J."/>
            <person name="Scott M.A."/>
            <person name="Spackman E."/>
            <person name="Goraichik I."/>
            <person name="Dimitrov K.M."/>
            <person name="Suarez D.L."/>
            <person name="Swayne D.E."/>
        </authorList>
    </citation>
    <scope>NUCLEOTIDE SEQUENCE [LARGE SCALE GENOMIC DNA]</scope>
    <source>
        <strain evidence="1 2">DSM 26133</strain>
    </source>
</reference>
<dbReference type="InterPro" id="IPR041662">
    <property type="entry name" value="SusD-like_2"/>
</dbReference>
<dbReference type="AlphaFoldDB" id="A0A1W2GDN5"/>